<dbReference type="Gene3D" id="2.60.40.10">
    <property type="entry name" value="Immunoglobulins"/>
    <property type="match status" value="1"/>
</dbReference>
<dbReference type="SUPFAM" id="SSF48726">
    <property type="entry name" value="Immunoglobulin"/>
    <property type="match status" value="1"/>
</dbReference>
<gene>
    <name evidence="2" type="ORF">DPMN_115114</name>
</gene>
<dbReference type="AlphaFoldDB" id="A0A9D4KL51"/>
<organism evidence="2 3">
    <name type="scientific">Dreissena polymorpha</name>
    <name type="common">Zebra mussel</name>
    <name type="synonym">Mytilus polymorpha</name>
    <dbReference type="NCBI Taxonomy" id="45954"/>
    <lineage>
        <taxon>Eukaryota</taxon>
        <taxon>Metazoa</taxon>
        <taxon>Spiralia</taxon>
        <taxon>Lophotrochozoa</taxon>
        <taxon>Mollusca</taxon>
        <taxon>Bivalvia</taxon>
        <taxon>Autobranchia</taxon>
        <taxon>Heteroconchia</taxon>
        <taxon>Euheterodonta</taxon>
        <taxon>Imparidentia</taxon>
        <taxon>Neoheterodontei</taxon>
        <taxon>Myida</taxon>
        <taxon>Dreissenoidea</taxon>
        <taxon>Dreissenidae</taxon>
        <taxon>Dreissena</taxon>
    </lineage>
</organism>
<dbReference type="EMBL" id="JAIWYP010000004">
    <property type="protein sequence ID" value="KAH3841641.1"/>
    <property type="molecule type" value="Genomic_DNA"/>
</dbReference>
<evidence type="ECO:0000313" key="3">
    <source>
        <dbReference type="Proteomes" id="UP000828390"/>
    </source>
</evidence>
<sequence length="68" mass="7456">MVMLMVIIMTMIHLLTGIGSDGEILRIHNMSRDCGGTYECVADNGVGEKAIRRINIAVNCKYKPNGCN</sequence>
<dbReference type="InterPro" id="IPR013783">
    <property type="entry name" value="Ig-like_fold"/>
</dbReference>
<keyword evidence="3" id="KW-1185">Reference proteome</keyword>
<name>A0A9D4KL51_DREPO</name>
<dbReference type="InterPro" id="IPR036179">
    <property type="entry name" value="Ig-like_dom_sf"/>
</dbReference>
<keyword evidence="1" id="KW-0732">Signal</keyword>
<accession>A0A9D4KL51</accession>
<comment type="caution">
    <text evidence="2">The sequence shown here is derived from an EMBL/GenBank/DDBJ whole genome shotgun (WGS) entry which is preliminary data.</text>
</comment>
<reference evidence="2" key="2">
    <citation type="submission" date="2020-11" db="EMBL/GenBank/DDBJ databases">
        <authorList>
            <person name="McCartney M.A."/>
            <person name="Auch B."/>
            <person name="Kono T."/>
            <person name="Mallez S."/>
            <person name="Becker A."/>
            <person name="Gohl D.M."/>
            <person name="Silverstein K.A.T."/>
            <person name="Koren S."/>
            <person name="Bechman K.B."/>
            <person name="Herman A."/>
            <person name="Abrahante J.E."/>
            <person name="Garbe J."/>
        </authorList>
    </citation>
    <scope>NUCLEOTIDE SEQUENCE</scope>
    <source>
        <strain evidence="2">Duluth1</strain>
        <tissue evidence="2">Whole animal</tissue>
    </source>
</reference>
<evidence type="ECO:0000256" key="1">
    <source>
        <dbReference type="SAM" id="SignalP"/>
    </source>
</evidence>
<feature type="signal peptide" evidence="1">
    <location>
        <begin position="1"/>
        <end position="17"/>
    </location>
</feature>
<protein>
    <submittedName>
        <fullName evidence="2">Uncharacterized protein</fullName>
    </submittedName>
</protein>
<reference evidence="2" key="1">
    <citation type="journal article" date="2019" name="bioRxiv">
        <title>The Genome of the Zebra Mussel, Dreissena polymorpha: A Resource for Invasive Species Research.</title>
        <authorList>
            <person name="McCartney M.A."/>
            <person name="Auch B."/>
            <person name="Kono T."/>
            <person name="Mallez S."/>
            <person name="Zhang Y."/>
            <person name="Obille A."/>
            <person name="Becker A."/>
            <person name="Abrahante J.E."/>
            <person name="Garbe J."/>
            <person name="Badalamenti J.P."/>
            <person name="Herman A."/>
            <person name="Mangelson H."/>
            <person name="Liachko I."/>
            <person name="Sullivan S."/>
            <person name="Sone E.D."/>
            <person name="Koren S."/>
            <person name="Silverstein K.A.T."/>
            <person name="Beckman K.B."/>
            <person name="Gohl D.M."/>
        </authorList>
    </citation>
    <scope>NUCLEOTIDE SEQUENCE</scope>
    <source>
        <strain evidence="2">Duluth1</strain>
        <tissue evidence="2">Whole animal</tissue>
    </source>
</reference>
<evidence type="ECO:0000313" key="2">
    <source>
        <dbReference type="EMBL" id="KAH3841641.1"/>
    </source>
</evidence>
<feature type="chain" id="PRO_5039644038" evidence="1">
    <location>
        <begin position="18"/>
        <end position="68"/>
    </location>
</feature>
<proteinExistence type="predicted"/>
<dbReference type="Proteomes" id="UP000828390">
    <property type="component" value="Unassembled WGS sequence"/>
</dbReference>